<comment type="caution">
    <text evidence="3">The sequence shown here is derived from an EMBL/GenBank/DDBJ whole genome shotgun (WGS) entry which is preliminary data.</text>
</comment>
<dbReference type="PANTHER" id="PTHR23278">
    <property type="entry name" value="SIDESTEP PROTEIN"/>
    <property type="match status" value="1"/>
</dbReference>
<dbReference type="EMBL" id="CAXKWB010055443">
    <property type="protein sequence ID" value="CAL4177112.1"/>
    <property type="molecule type" value="Genomic_DNA"/>
</dbReference>
<protein>
    <recommendedName>
        <fullName evidence="2">Ig-like domain-containing protein</fullName>
    </recommendedName>
</protein>
<feature type="non-terminal residue" evidence="3">
    <location>
        <position position="1"/>
    </location>
</feature>
<organism evidence="3 4">
    <name type="scientific">Meganyctiphanes norvegica</name>
    <name type="common">Northern krill</name>
    <name type="synonym">Thysanopoda norvegica</name>
    <dbReference type="NCBI Taxonomy" id="48144"/>
    <lineage>
        <taxon>Eukaryota</taxon>
        <taxon>Metazoa</taxon>
        <taxon>Ecdysozoa</taxon>
        <taxon>Arthropoda</taxon>
        <taxon>Crustacea</taxon>
        <taxon>Multicrustacea</taxon>
        <taxon>Malacostraca</taxon>
        <taxon>Eumalacostraca</taxon>
        <taxon>Eucarida</taxon>
        <taxon>Euphausiacea</taxon>
        <taxon>Euphausiidae</taxon>
        <taxon>Meganyctiphanes</taxon>
    </lineage>
</organism>
<dbReference type="AlphaFoldDB" id="A0AAV2S9L1"/>
<gene>
    <name evidence="3" type="ORF">MNOR_LOCUS34866</name>
</gene>
<reference evidence="3 4" key="1">
    <citation type="submission" date="2024-05" db="EMBL/GenBank/DDBJ databases">
        <authorList>
            <person name="Wallberg A."/>
        </authorList>
    </citation>
    <scope>NUCLEOTIDE SEQUENCE [LARGE SCALE GENOMIC DNA]</scope>
</reference>
<evidence type="ECO:0000313" key="4">
    <source>
        <dbReference type="Proteomes" id="UP001497623"/>
    </source>
</evidence>
<dbReference type="Gene3D" id="2.60.40.10">
    <property type="entry name" value="Immunoglobulins"/>
    <property type="match status" value="2"/>
</dbReference>
<feature type="non-terminal residue" evidence="3">
    <location>
        <position position="234"/>
    </location>
</feature>
<name>A0AAV2S9L1_MEGNR</name>
<feature type="domain" description="Ig-like" evidence="2">
    <location>
        <begin position="81"/>
        <end position="166"/>
    </location>
</feature>
<dbReference type="InterPro" id="IPR013162">
    <property type="entry name" value="CD80_C2-set"/>
</dbReference>
<dbReference type="CDD" id="cd00096">
    <property type="entry name" value="Ig"/>
    <property type="match status" value="1"/>
</dbReference>
<proteinExistence type="predicted"/>
<accession>A0AAV2S9L1</accession>
<evidence type="ECO:0000259" key="2">
    <source>
        <dbReference type="PROSITE" id="PS50835"/>
    </source>
</evidence>
<dbReference type="InterPro" id="IPR007110">
    <property type="entry name" value="Ig-like_dom"/>
</dbReference>
<keyword evidence="4" id="KW-1185">Reference proteome</keyword>
<dbReference type="PANTHER" id="PTHR23278:SF19">
    <property type="entry name" value="OBSCURIN"/>
    <property type="match status" value="1"/>
</dbReference>
<dbReference type="InterPro" id="IPR013783">
    <property type="entry name" value="Ig-like_fold"/>
</dbReference>
<evidence type="ECO:0000313" key="3">
    <source>
        <dbReference type="EMBL" id="CAL4177112.1"/>
    </source>
</evidence>
<keyword evidence="1" id="KW-1015">Disulfide bond</keyword>
<dbReference type="InterPro" id="IPR036179">
    <property type="entry name" value="Ig-like_dom_sf"/>
</dbReference>
<evidence type="ECO:0000256" key="1">
    <source>
        <dbReference type="ARBA" id="ARBA00023157"/>
    </source>
</evidence>
<dbReference type="Proteomes" id="UP001497623">
    <property type="component" value="Unassembled WGS sequence"/>
</dbReference>
<sequence>GTPTPNITWWLGNKLLDSTLEQLEDPVIEITSDMKKVVSNVLHIVQISRDHLSTNLSCSASNNPGIPPLVATVALITSGIPLEVTLSDVVGNLTAGERVLVSCRAWGSQPPPLLHWWLNGQHLSLVSNETNDINWSWSEVEIEVNGQDNGVKLECRAESPSMPYLSPTGAHQYLTVYYVPEAHMRLSRVKAGGEVIGMDENSVRDAAFLEGEAIKLTCDAIANPSPYNFTFMFN</sequence>
<dbReference type="SUPFAM" id="SSF48726">
    <property type="entry name" value="Immunoglobulin"/>
    <property type="match status" value="2"/>
</dbReference>
<dbReference type="Pfam" id="PF08205">
    <property type="entry name" value="C2-set_2"/>
    <property type="match status" value="1"/>
</dbReference>
<dbReference type="PROSITE" id="PS50835">
    <property type="entry name" value="IG_LIKE"/>
    <property type="match status" value="1"/>
</dbReference>